<name>A0A6P8NNM5_GEOSA</name>
<evidence type="ECO:0000313" key="3">
    <source>
        <dbReference type="Proteomes" id="UP000515159"/>
    </source>
</evidence>
<organism evidence="3 5">
    <name type="scientific">Geotrypetes seraphini</name>
    <name type="common">Gaboon caecilian</name>
    <name type="synonym">Caecilia seraphini</name>
    <dbReference type="NCBI Taxonomy" id="260995"/>
    <lineage>
        <taxon>Eukaryota</taxon>
        <taxon>Metazoa</taxon>
        <taxon>Chordata</taxon>
        <taxon>Craniata</taxon>
        <taxon>Vertebrata</taxon>
        <taxon>Euteleostomi</taxon>
        <taxon>Amphibia</taxon>
        <taxon>Gymnophiona</taxon>
        <taxon>Geotrypetes</taxon>
    </lineage>
</organism>
<dbReference type="InterPro" id="IPR005334">
    <property type="entry name" value="Tctex-1-like"/>
</dbReference>
<dbReference type="GO" id="GO:0005737">
    <property type="term" value="C:cytoplasm"/>
    <property type="evidence" value="ECO:0007669"/>
    <property type="project" value="TreeGrafter"/>
</dbReference>
<evidence type="ECO:0000256" key="1">
    <source>
        <dbReference type="ARBA" id="ARBA00005361"/>
    </source>
</evidence>
<dbReference type="AlphaFoldDB" id="A0A6P8NNM5"/>
<dbReference type="Gene3D" id="3.30.1140.40">
    <property type="entry name" value="Tctex-1"/>
    <property type="match status" value="1"/>
</dbReference>
<dbReference type="GO" id="GO:0007018">
    <property type="term" value="P:microtubule-based movement"/>
    <property type="evidence" value="ECO:0007669"/>
    <property type="project" value="TreeGrafter"/>
</dbReference>
<dbReference type="CTD" id="343521"/>
<keyword evidence="3" id="KW-1185">Reference proteome</keyword>
<dbReference type="GeneID" id="117346567"/>
<dbReference type="PANTHER" id="PTHR21255">
    <property type="entry name" value="T-COMPLEX-ASSOCIATED-TESTIS-EXPRESSED 1/ DYNEIN LIGHT CHAIN"/>
    <property type="match status" value="1"/>
</dbReference>
<sequence length="235" mass="26366">MTDKLLPLSQEALIQFNKTVAAEGTETRPRAGSFSIRRSSQSLEMPPRTLLRFRSMDSKPPGQSRRSSILSNLNTPFSRRSSVSMAMGKRLSLGPWMHYGRTSFSGLPLYQPIQEIQCENTYRMVPEEGFKFDVSRAQQVLESILSSRLSNTTYNPVNTGQLGQSLTDLIRSKVKELLPPRYKLVCNVIVGQMGNQGLRVASRCVWDHENDNFASATYTNPSLFAVAVVHGLYFP</sequence>
<feature type="region of interest" description="Disordered" evidence="2">
    <location>
        <begin position="24"/>
        <end position="43"/>
    </location>
</feature>
<dbReference type="InterPro" id="IPR038586">
    <property type="entry name" value="Tctex-1-like_sf"/>
</dbReference>
<dbReference type="GO" id="GO:0045505">
    <property type="term" value="F:dynein intermediate chain binding"/>
    <property type="evidence" value="ECO:0007669"/>
    <property type="project" value="TreeGrafter"/>
</dbReference>
<evidence type="ECO:0000313" key="5">
    <source>
        <dbReference type="RefSeq" id="XP_033772244.1"/>
    </source>
</evidence>
<proteinExistence type="inferred from homology"/>
<gene>
    <name evidence="4 5" type="primary">TCTEX1D4</name>
</gene>
<dbReference type="Pfam" id="PF03645">
    <property type="entry name" value="Tctex-1"/>
    <property type="match status" value="1"/>
</dbReference>
<feature type="region of interest" description="Disordered" evidence="2">
    <location>
        <begin position="53"/>
        <end position="73"/>
    </location>
</feature>
<dbReference type="KEGG" id="gsh:117346567"/>
<protein>
    <submittedName>
        <fullName evidence="4 5">Tctex1 domain-containing protein 4</fullName>
    </submittedName>
</protein>
<reference evidence="4 5" key="1">
    <citation type="submission" date="2025-04" db="UniProtKB">
        <authorList>
            <consortium name="RefSeq"/>
        </authorList>
    </citation>
    <scope>IDENTIFICATION</scope>
</reference>
<evidence type="ECO:0000256" key="2">
    <source>
        <dbReference type="SAM" id="MobiDB-lite"/>
    </source>
</evidence>
<evidence type="ECO:0000313" key="4">
    <source>
        <dbReference type="RefSeq" id="XP_033772243.1"/>
    </source>
</evidence>
<feature type="compositionally biased region" description="Polar residues" evidence="2">
    <location>
        <begin position="64"/>
        <end position="73"/>
    </location>
</feature>
<dbReference type="Proteomes" id="UP000515159">
    <property type="component" value="Chromosome 12"/>
</dbReference>
<dbReference type="PANTHER" id="PTHR21255:SF55">
    <property type="entry name" value="DYNEIN LIGHT CHAIN TCTEX-TYPE 4"/>
    <property type="match status" value="1"/>
</dbReference>
<dbReference type="OrthoDB" id="10260741at2759"/>
<dbReference type="RefSeq" id="XP_033772244.1">
    <property type="nucleotide sequence ID" value="XM_033916353.1"/>
</dbReference>
<accession>A0A6P8NNM5</accession>
<dbReference type="CDD" id="cd21461">
    <property type="entry name" value="DLC-like_TCTEX1D4"/>
    <property type="match status" value="1"/>
</dbReference>
<comment type="similarity">
    <text evidence="1">Belongs to the dynein light chain Tctex-type family.</text>
</comment>
<dbReference type="RefSeq" id="XP_033772243.1">
    <property type="nucleotide sequence ID" value="XM_033916352.1"/>
</dbReference>
<dbReference type="GO" id="GO:0005868">
    <property type="term" value="C:cytoplasmic dynein complex"/>
    <property type="evidence" value="ECO:0007669"/>
    <property type="project" value="TreeGrafter"/>
</dbReference>